<dbReference type="RefSeq" id="WP_322410773.1">
    <property type="nucleotide sequence ID" value="NZ_CP139779.1"/>
</dbReference>
<name>A0ABZ0VAH7_9MICO</name>
<accession>A0ABZ0VAH7</accession>
<feature type="transmembrane region" description="Helical" evidence="1">
    <location>
        <begin position="59"/>
        <end position="81"/>
    </location>
</feature>
<dbReference type="EMBL" id="CP139779">
    <property type="protein sequence ID" value="WQB70633.1"/>
    <property type="molecule type" value="Genomic_DNA"/>
</dbReference>
<dbReference type="Proteomes" id="UP001324533">
    <property type="component" value="Chromosome"/>
</dbReference>
<feature type="transmembrane region" description="Helical" evidence="1">
    <location>
        <begin position="123"/>
        <end position="145"/>
    </location>
</feature>
<keyword evidence="1" id="KW-0812">Transmembrane</keyword>
<evidence type="ECO:0000256" key="1">
    <source>
        <dbReference type="SAM" id="Phobius"/>
    </source>
</evidence>
<gene>
    <name evidence="2" type="ORF">T9R20_01345</name>
</gene>
<sequence>MGIDADEDAGDDARALAPPRLTDEARPTFDRVLHGSAPVPVRTHPGRRLRGDGCSSGRFVVGLLCAGAILSAAAAAVSLALSVRDDEAALLVGFGVFLQILALALLIGAALSVLRVDGLRWPAALAVAATGTLAAGILLCAYRAVEEGWRYIP</sequence>
<proteinExistence type="predicted"/>
<reference evidence="2 3" key="1">
    <citation type="submission" date="2023-06" db="EMBL/GenBank/DDBJ databases">
        <title>Rock-solubilizing bacteria, Microbacterium invictum, promotes re-establishment of vegetation in rocky wasteland by accelerating rock bio-weathering and reshaping soil bacterial community.</title>
        <authorList>
            <person name="Liu C."/>
        </authorList>
    </citation>
    <scope>NUCLEOTIDE SEQUENCE [LARGE SCALE GENOMIC DNA]</scope>
    <source>
        <strain evidence="2 3">X-18</strain>
    </source>
</reference>
<evidence type="ECO:0000313" key="2">
    <source>
        <dbReference type="EMBL" id="WQB70633.1"/>
    </source>
</evidence>
<evidence type="ECO:0000313" key="3">
    <source>
        <dbReference type="Proteomes" id="UP001324533"/>
    </source>
</evidence>
<keyword evidence="1" id="KW-0472">Membrane</keyword>
<protein>
    <submittedName>
        <fullName evidence="2">Uncharacterized protein</fullName>
    </submittedName>
</protein>
<keyword evidence="3" id="KW-1185">Reference proteome</keyword>
<feature type="transmembrane region" description="Helical" evidence="1">
    <location>
        <begin position="88"/>
        <end position="111"/>
    </location>
</feature>
<keyword evidence="1" id="KW-1133">Transmembrane helix</keyword>
<organism evidence="2 3">
    <name type="scientific">Microbacterium invictum</name>
    <dbReference type="NCBI Taxonomy" id="515415"/>
    <lineage>
        <taxon>Bacteria</taxon>
        <taxon>Bacillati</taxon>
        <taxon>Actinomycetota</taxon>
        <taxon>Actinomycetes</taxon>
        <taxon>Micrococcales</taxon>
        <taxon>Microbacteriaceae</taxon>
        <taxon>Microbacterium</taxon>
    </lineage>
</organism>